<sequence length="217" mass="24647">MFDILMFAGLPALVVQFFICLDSFRTAPREAQELHDNISNLRLVLGQLDKSLGADQNPSACQLRSAVKACQSVFGPLLDKAMGVANGNNPWRRFVWIFRREKYQRTVNDISLKLQTLQLSLATEDRKRQRDTENLLVETLLRQRDTESLLAETLSRQRDTESLLAETLSKVSVLLEEVLNKQIAEETWQELVILSPDSITPKSSTLLRLISHTLTLP</sequence>
<proteinExistence type="predicted"/>
<evidence type="ECO:0008006" key="4">
    <source>
        <dbReference type="Google" id="ProtNLM"/>
    </source>
</evidence>
<evidence type="ECO:0000313" key="2">
    <source>
        <dbReference type="EMBL" id="OXV10047.1"/>
    </source>
</evidence>
<dbReference type="AlphaFoldDB" id="A0A232M1S6"/>
<dbReference type="EMBL" id="NPHW01003161">
    <property type="protein sequence ID" value="OXV10047.1"/>
    <property type="molecule type" value="Genomic_DNA"/>
</dbReference>
<protein>
    <recommendedName>
        <fullName evidence="4">Fungal N-terminal domain-containing protein</fullName>
    </recommendedName>
</protein>
<dbReference type="Proteomes" id="UP000243515">
    <property type="component" value="Unassembled WGS sequence"/>
</dbReference>
<keyword evidence="1" id="KW-0732">Signal</keyword>
<organism evidence="2 3">
    <name type="scientific">Elaphomyces granulatus</name>
    <dbReference type="NCBI Taxonomy" id="519963"/>
    <lineage>
        <taxon>Eukaryota</taxon>
        <taxon>Fungi</taxon>
        <taxon>Dikarya</taxon>
        <taxon>Ascomycota</taxon>
        <taxon>Pezizomycotina</taxon>
        <taxon>Eurotiomycetes</taxon>
        <taxon>Eurotiomycetidae</taxon>
        <taxon>Eurotiales</taxon>
        <taxon>Elaphomycetaceae</taxon>
        <taxon>Elaphomyces</taxon>
    </lineage>
</organism>
<evidence type="ECO:0000313" key="3">
    <source>
        <dbReference type="Proteomes" id="UP000243515"/>
    </source>
</evidence>
<evidence type="ECO:0000256" key="1">
    <source>
        <dbReference type="SAM" id="SignalP"/>
    </source>
</evidence>
<name>A0A232M1S6_9EURO</name>
<accession>A0A232M1S6</accession>
<gene>
    <name evidence="2" type="ORF">Egran_02190</name>
</gene>
<feature type="chain" id="PRO_5013257664" description="Fungal N-terminal domain-containing protein" evidence="1">
    <location>
        <begin position="17"/>
        <end position="217"/>
    </location>
</feature>
<reference evidence="2 3" key="1">
    <citation type="journal article" date="2015" name="Environ. Microbiol.">
        <title>Metagenome sequence of Elaphomyces granulatus from sporocarp tissue reveals Ascomycota ectomycorrhizal fingerprints of genome expansion and a Proteobacteria-rich microbiome.</title>
        <authorList>
            <person name="Quandt C.A."/>
            <person name="Kohler A."/>
            <person name="Hesse C.N."/>
            <person name="Sharpton T.J."/>
            <person name="Martin F."/>
            <person name="Spatafora J.W."/>
        </authorList>
    </citation>
    <scope>NUCLEOTIDE SEQUENCE [LARGE SCALE GENOMIC DNA]</scope>
    <source>
        <strain evidence="2 3">OSC145934</strain>
    </source>
</reference>
<feature type="signal peptide" evidence="1">
    <location>
        <begin position="1"/>
        <end position="16"/>
    </location>
</feature>
<comment type="caution">
    <text evidence="2">The sequence shown here is derived from an EMBL/GenBank/DDBJ whole genome shotgun (WGS) entry which is preliminary data.</text>
</comment>
<keyword evidence="3" id="KW-1185">Reference proteome</keyword>